<comment type="similarity">
    <text evidence="2">Belongs to the TRM6/GCD10 family.</text>
</comment>
<dbReference type="GO" id="GO:0005634">
    <property type="term" value="C:nucleus"/>
    <property type="evidence" value="ECO:0007669"/>
    <property type="project" value="UniProtKB-SubCell"/>
</dbReference>
<gene>
    <name evidence="8" type="ORF">BJ554DRAFT_2446</name>
</gene>
<proteinExistence type="inferred from homology"/>
<comment type="caution">
    <text evidence="8">The sequence shown here is derived from an EMBL/GenBank/DDBJ whole genome shotgun (WGS) entry which is preliminary data.</text>
</comment>
<organism evidence="8 9">
    <name type="scientific">Olpidium bornovanus</name>
    <dbReference type="NCBI Taxonomy" id="278681"/>
    <lineage>
        <taxon>Eukaryota</taxon>
        <taxon>Fungi</taxon>
        <taxon>Fungi incertae sedis</taxon>
        <taxon>Olpidiomycota</taxon>
        <taxon>Olpidiomycotina</taxon>
        <taxon>Olpidiomycetes</taxon>
        <taxon>Olpidiales</taxon>
        <taxon>Olpidiaceae</taxon>
        <taxon>Olpidium</taxon>
    </lineage>
</organism>
<keyword evidence="7" id="KW-0732">Signal</keyword>
<dbReference type="PANTHER" id="PTHR12945">
    <property type="entry name" value="TRANSLATION INITIATION FACTOR EIF3-RELATED"/>
    <property type="match status" value="1"/>
</dbReference>
<keyword evidence="9" id="KW-1185">Reference proteome</keyword>
<evidence type="ECO:0000256" key="5">
    <source>
        <dbReference type="ARBA" id="ARBA00023242"/>
    </source>
</evidence>
<dbReference type="GO" id="GO:0031515">
    <property type="term" value="C:tRNA (m1A) methyltransferase complex"/>
    <property type="evidence" value="ECO:0007669"/>
    <property type="project" value="InterPro"/>
</dbReference>
<dbReference type="AlphaFoldDB" id="A0A8H7ZQT5"/>
<evidence type="ECO:0000313" key="9">
    <source>
        <dbReference type="Proteomes" id="UP000673691"/>
    </source>
</evidence>
<evidence type="ECO:0000313" key="8">
    <source>
        <dbReference type="EMBL" id="KAG5457515.1"/>
    </source>
</evidence>
<dbReference type="GO" id="GO:0030488">
    <property type="term" value="P:tRNA methylation"/>
    <property type="evidence" value="ECO:0007669"/>
    <property type="project" value="InterPro"/>
</dbReference>
<evidence type="ECO:0000256" key="1">
    <source>
        <dbReference type="ARBA" id="ARBA00004123"/>
    </source>
</evidence>
<evidence type="ECO:0000256" key="4">
    <source>
        <dbReference type="ARBA" id="ARBA00022694"/>
    </source>
</evidence>
<evidence type="ECO:0000256" key="3">
    <source>
        <dbReference type="ARBA" id="ARBA00021704"/>
    </source>
</evidence>
<feature type="signal peptide" evidence="7">
    <location>
        <begin position="1"/>
        <end position="24"/>
    </location>
</feature>
<name>A0A8H7ZQT5_9FUNG</name>
<comment type="subcellular location">
    <subcellularLocation>
        <location evidence="1">Nucleus</location>
    </subcellularLocation>
</comment>
<dbReference type="InterPro" id="IPR017423">
    <property type="entry name" value="TRM6"/>
</dbReference>
<sequence>MLIFLHGLWRCAAVLSVASARCRCLRVDTLAQILSIANVQAWGRYLVVDDVNGLLVSAVLERLGGTGLRMAQPLARGVPMISLRR</sequence>
<dbReference type="Pfam" id="PF04189">
    <property type="entry name" value="Gcd10p"/>
    <property type="match status" value="1"/>
</dbReference>
<dbReference type="OrthoDB" id="10254665at2759"/>
<feature type="chain" id="PRO_5034350376" description="tRNA (adenine(58)-N(1))-methyltransferase non-catalytic subunit TRM6" evidence="7">
    <location>
        <begin position="25"/>
        <end position="85"/>
    </location>
</feature>
<evidence type="ECO:0000256" key="7">
    <source>
        <dbReference type="SAM" id="SignalP"/>
    </source>
</evidence>
<dbReference type="PANTHER" id="PTHR12945:SF0">
    <property type="entry name" value="TRNA (ADENINE(58)-N(1))-METHYLTRANSFERASE NON-CATALYTIC SUBUNIT TRM6"/>
    <property type="match status" value="1"/>
</dbReference>
<keyword evidence="4" id="KW-0819">tRNA processing</keyword>
<accession>A0A8H7ZQT5</accession>
<evidence type="ECO:0000256" key="6">
    <source>
        <dbReference type="ARBA" id="ARBA00032319"/>
    </source>
</evidence>
<keyword evidence="5" id="KW-0539">Nucleus</keyword>
<dbReference type="Proteomes" id="UP000673691">
    <property type="component" value="Unassembled WGS sequence"/>
</dbReference>
<evidence type="ECO:0000256" key="2">
    <source>
        <dbReference type="ARBA" id="ARBA00008320"/>
    </source>
</evidence>
<protein>
    <recommendedName>
        <fullName evidence="3">tRNA (adenine(58)-N(1))-methyltransferase non-catalytic subunit TRM6</fullName>
    </recommendedName>
    <alternativeName>
        <fullName evidence="6">tRNA(m1A58)-methyltransferase subunit TRM6</fullName>
    </alternativeName>
</protein>
<reference evidence="8 9" key="1">
    <citation type="journal article" name="Sci. Rep.">
        <title>Genome-scale phylogenetic analyses confirm Olpidium as the closest living zoosporic fungus to the non-flagellated, terrestrial fungi.</title>
        <authorList>
            <person name="Chang Y."/>
            <person name="Rochon D."/>
            <person name="Sekimoto S."/>
            <person name="Wang Y."/>
            <person name="Chovatia M."/>
            <person name="Sandor L."/>
            <person name="Salamov A."/>
            <person name="Grigoriev I.V."/>
            <person name="Stajich J.E."/>
            <person name="Spatafora J.W."/>
        </authorList>
    </citation>
    <scope>NUCLEOTIDE SEQUENCE [LARGE SCALE GENOMIC DNA]</scope>
    <source>
        <strain evidence="8">S191</strain>
    </source>
</reference>
<dbReference type="EMBL" id="JAEFCI010009946">
    <property type="protein sequence ID" value="KAG5457515.1"/>
    <property type="molecule type" value="Genomic_DNA"/>
</dbReference>